<dbReference type="InterPro" id="IPR002364">
    <property type="entry name" value="Quin_OxRdtase/zeta-crystal_CS"/>
</dbReference>
<dbReference type="RefSeq" id="WP_203837036.1">
    <property type="nucleotide sequence ID" value="NZ_BAAATV010000006.1"/>
</dbReference>
<dbReference type="CDD" id="cd05289">
    <property type="entry name" value="MDR_like_2"/>
    <property type="match status" value="1"/>
</dbReference>
<sequence length="297" mass="30811">MKAMRFHEFGGALQLDETERPVPADGQVLVRVAGTSFNPVDVAIRAGFLRDQMPVTLPHTPGIDLAGTTEDGRKVIAFLPMTENGAAAEWVTVPAELLADAPATIPLADAAAIPSAALTAWQAIHEHLAVKPGQRILINGAGGGVGGFAIQFAKQAGAHVLATASPRSRQSVSEAGADEIIDYTAQPLTAAITTPVDAILTLVRADDTTMAGLVTLVSPGGTVVSTQSPAPADPIRNITTSNMYVRSDATQLTAIAAAVDAGTLRIDISERHPLTDLPAIHDKAMTGAFRGKVIIEL</sequence>
<protein>
    <submittedName>
        <fullName evidence="2">NADPH:quinone reductase</fullName>
    </submittedName>
</protein>
<dbReference type="EMBL" id="BOMN01000033">
    <property type="protein sequence ID" value="GIE19828.1"/>
    <property type="molecule type" value="Genomic_DNA"/>
</dbReference>
<dbReference type="SUPFAM" id="SSF50129">
    <property type="entry name" value="GroES-like"/>
    <property type="match status" value="1"/>
</dbReference>
<dbReference type="PANTHER" id="PTHR44013:SF1">
    <property type="entry name" value="ZINC-TYPE ALCOHOL DEHYDROGENASE-LIKE PROTEIN C16A3.02C"/>
    <property type="match status" value="1"/>
</dbReference>
<reference evidence="2 3" key="1">
    <citation type="submission" date="2021-01" db="EMBL/GenBank/DDBJ databases">
        <title>Whole genome shotgun sequence of Actinoplanes humidus NBRC 14915.</title>
        <authorList>
            <person name="Komaki H."/>
            <person name="Tamura T."/>
        </authorList>
    </citation>
    <scope>NUCLEOTIDE SEQUENCE [LARGE SCALE GENOMIC DNA]</scope>
    <source>
        <strain evidence="2 3">NBRC 14915</strain>
    </source>
</reference>
<dbReference type="PANTHER" id="PTHR44013">
    <property type="entry name" value="ZINC-TYPE ALCOHOL DEHYDROGENASE-LIKE PROTEIN C16A3.02C"/>
    <property type="match status" value="1"/>
</dbReference>
<proteinExistence type="predicted"/>
<dbReference type="Gene3D" id="3.90.180.10">
    <property type="entry name" value="Medium-chain alcohol dehydrogenases, catalytic domain"/>
    <property type="match status" value="1"/>
</dbReference>
<evidence type="ECO:0000313" key="3">
    <source>
        <dbReference type="Proteomes" id="UP000603200"/>
    </source>
</evidence>
<evidence type="ECO:0000313" key="2">
    <source>
        <dbReference type="EMBL" id="GIE19828.1"/>
    </source>
</evidence>
<dbReference type="SUPFAM" id="SSF51735">
    <property type="entry name" value="NAD(P)-binding Rossmann-fold domains"/>
    <property type="match status" value="1"/>
</dbReference>
<dbReference type="Proteomes" id="UP000603200">
    <property type="component" value="Unassembled WGS sequence"/>
</dbReference>
<evidence type="ECO:0000259" key="1">
    <source>
        <dbReference type="SMART" id="SM00829"/>
    </source>
</evidence>
<dbReference type="InterPro" id="IPR013154">
    <property type="entry name" value="ADH-like_N"/>
</dbReference>
<gene>
    <name evidence="2" type="ORF">Ahu01nite_029300</name>
</gene>
<dbReference type="InterPro" id="IPR020843">
    <property type="entry name" value="ER"/>
</dbReference>
<dbReference type="Gene3D" id="3.40.50.720">
    <property type="entry name" value="NAD(P)-binding Rossmann-like Domain"/>
    <property type="match status" value="1"/>
</dbReference>
<dbReference type="InterPro" id="IPR052733">
    <property type="entry name" value="Chloroplast_QOR"/>
</dbReference>
<dbReference type="InterPro" id="IPR011032">
    <property type="entry name" value="GroES-like_sf"/>
</dbReference>
<name>A0ABQ3ZMQ1_9ACTN</name>
<keyword evidence="3" id="KW-1185">Reference proteome</keyword>
<dbReference type="Pfam" id="PF13602">
    <property type="entry name" value="ADH_zinc_N_2"/>
    <property type="match status" value="1"/>
</dbReference>
<organism evidence="2 3">
    <name type="scientific">Winogradskya humida</name>
    <dbReference type="NCBI Taxonomy" id="113566"/>
    <lineage>
        <taxon>Bacteria</taxon>
        <taxon>Bacillati</taxon>
        <taxon>Actinomycetota</taxon>
        <taxon>Actinomycetes</taxon>
        <taxon>Micromonosporales</taxon>
        <taxon>Micromonosporaceae</taxon>
        <taxon>Winogradskya</taxon>
    </lineage>
</organism>
<accession>A0ABQ3ZMQ1</accession>
<dbReference type="SMART" id="SM00829">
    <property type="entry name" value="PKS_ER"/>
    <property type="match status" value="1"/>
</dbReference>
<comment type="caution">
    <text evidence="2">The sequence shown here is derived from an EMBL/GenBank/DDBJ whole genome shotgun (WGS) entry which is preliminary data.</text>
</comment>
<dbReference type="InterPro" id="IPR036291">
    <property type="entry name" value="NAD(P)-bd_dom_sf"/>
</dbReference>
<dbReference type="PROSITE" id="PS01162">
    <property type="entry name" value="QOR_ZETA_CRYSTAL"/>
    <property type="match status" value="1"/>
</dbReference>
<dbReference type="Pfam" id="PF08240">
    <property type="entry name" value="ADH_N"/>
    <property type="match status" value="1"/>
</dbReference>
<feature type="domain" description="Enoyl reductase (ER)" evidence="1">
    <location>
        <begin position="10"/>
        <end position="295"/>
    </location>
</feature>